<feature type="region of interest" description="Disordered" evidence="1">
    <location>
        <begin position="361"/>
        <end position="380"/>
    </location>
</feature>
<dbReference type="STRING" id="936435.F8PFP1"/>
<evidence type="ECO:0000313" key="3">
    <source>
        <dbReference type="EMBL" id="EGO04242.1"/>
    </source>
</evidence>
<sequence>MPALRTPILSKKIRSVFVNSLYFPASSKKHRFLDVAVLSPVPTHADARPFPVVEQVLGTRFPIHDAFVEVTDPHGVAQEYLVCFQYHEHAPINKALLELCPQIFWKGDILVLKRGTRKWVRSFRGTEEKYLAKRAVVRYFFGVPMKETRPSIQYRLRFRKFPETPYRAILRSLEDDIPILRQRFPLQKVMKRRGSAGFFSELPLDSTPILRERFPLFSTTTEVQHKVDTLAPSSFSAPLDLISDDLPGPIPDYSHLASATAPLFPPSDDSSSSSCTSVVTPSTRPFSHDETSRSLSTSSSPCPQIFSYPLASMTAMYTFPPPPHSSDRIIPSTKPSEVPLPSESLTALAKISAQTSDLSVHSSTANGLTPEQPCQDFSSEEHLSNAKDTCIDIVRTSHKIRNLEKHITVFESKGNCAFSVPPPVVSSQTGDIFIHRYGISEKMQIWVRDSRSNWGDASLGDTHPFLFDYRLNMSSQGKLSWVTKKTVSTYRGRDRKRSSALCYCRDMYNIHVNIDTNRCWDLYMALLRYCKRSTLSAPSLDRASGFLHEAKMLRLVTTLTRGKDKGDFEKDRPPKENGNPVRFPLPPLPVRANGTRVPPDAAIVRTRAAHRRMIRKARQERAQFLFDLCCFTIVGIIVAVVFVFKPEWLNAFVDMVNLVAFKLFGAMGELVVAGANALIED</sequence>
<dbReference type="EMBL" id="GL945474">
    <property type="protein sequence ID" value="EGO04242.1"/>
    <property type="molecule type" value="Genomic_DNA"/>
</dbReference>
<proteinExistence type="predicted"/>
<reference evidence="4" key="1">
    <citation type="journal article" date="2011" name="Science">
        <title>The plant cell wall-decomposing machinery underlies the functional diversity of forest fungi.</title>
        <authorList>
            <person name="Eastwood D.C."/>
            <person name="Floudas D."/>
            <person name="Binder M."/>
            <person name="Majcherczyk A."/>
            <person name="Schneider P."/>
            <person name="Aerts A."/>
            <person name="Asiegbu F.O."/>
            <person name="Baker S.E."/>
            <person name="Barry K."/>
            <person name="Bendiksby M."/>
            <person name="Blumentritt M."/>
            <person name="Coutinho P.M."/>
            <person name="Cullen D."/>
            <person name="de Vries R.P."/>
            <person name="Gathman A."/>
            <person name="Goodell B."/>
            <person name="Henrissat B."/>
            <person name="Ihrmark K."/>
            <person name="Kauserud H."/>
            <person name="Kohler A."/>
            <person name="LaButti K."/>
            <person name="Lapidus A."/>
            <person name="Lavin J.L."/>
            <person name="Lee Y.-H."/>
            <person name="Lindquist E."/>
            <person name="Lilly W."/>
            <person name="Lucas S."/>
            <person name="Morin E."/>
            <person name="Murat C."/>
            <person name="Oguiza J.A."/>
            <person name="Park J."/>
            <person name="Pisabarro A.G."/>
            <person name="Riley R."/>
            <person name="Rosling A."/>
            <person name="Salamov A."/>
            <person name="Schmidt O."/>
            <person name="Schmutz J."/>
            <person name="Skrede I."/>
            <person name="Stenlid J."/>
            <person name="Wiebenga A."/>
            <person name="Xie X."/>
            <person name="Kuees U."/>
            <person name="Hibbett D.S."/>
            <person name="Hoffmeister D."/>
            <person name="Hoegberg N."/>
            <person name="Martin F."/>
            <person name="Grigoriev I.V."/>
            <person name="Watkinson S.C."/>
        </authorList>
    </citation>
    <scope>NUCLEOTIDE SEQUENCE [LARGE SCALE GENOMIC DNA]</scope>
    <source>
        <strain evidence="4">strain S7.3</strain>
    </source>
</reference>
<dbReference type="OrthoDB" id="3237833at2759"/>
<keyword evidence="4" id="KW-1185">Reference proteome</keyword>
<keyword evidence="2" id="KW-0812">Transmembrane</keyword>
<keyword evidence="2" id="KW-0472">Membrane</keyword>
<keyword evidence="2" id="KW-1133">Transmembrane helix</keyword>
<protein>
    <submittedName>
        <fullName evidence="3">Uncharacterized protein</fullName>
    </submittedName>
</protein>
<gene>
    <name evidence="3" type="ORF">SERLA73DRAFT_148836</name>
</gene>
<feature type="region of interest" description="Disordered" evidence="1">
    <location>
        <begin position="265"/>
        <end position="301"/>
    </location>
</feature>
<dbReference type="Proteomes" id="UP000008063">
    <property type="component" value="Unassembled WGS sequence"/>
</dbReference>
<evidence type="ECO:0000313" key="4">
    <source>
        <dbReference type="Proteomes" id="UP000008063"/>
    </source>
</evidence>
<feature type="compositionally biased region" description="Basic and acidic residues" evidence="1">
    <location>
        <begin position="563"/>
        <end position="575"/>
    </location>
</feature>
<dbReference type="InParanoid" id="F8PFP1"/>
<organism evidence="4">
    <name type="scientific">Serpula lacrymans var. lacrymans (strain S7.3)</name>
    <name type="common">Dry rot fungus</name>
    <dbReference type="NCBI Taxonomy" id="936435"/>
    <lineage>
        <taxon>Eukaryota</taxon>
        <taxon>Fungi</taxon>
        <taxon>Dikarya</taxon>
        <taxon>Basidiomycota</taxon>
        <taxon>Agaricomycotina</taxon>
        <taxon>Agaricomycetes</taxon>
        <taxon>Agaricomycetidae</taxon>
        <taxon>Boletales</taxon>
        <taxon>Coniophorineae</taxon>
        <taxon>Serpulaceae</taxon>
        <taxon>Serpula</taxon>
    </lineage>
</organism>
<evidence type="ECO:0000256" key="2">
    <source>
        <dbReference type="SAM" id="Phobius"/>
    </source>
</evidence>
<dbReference type="eggNOG" id="ENOG502R21M">
    <property type="taxonomic scope" value="Eukaryota"/>
</dbReference>
<feature type="transmembrane region" description="Helical" evidence="2">
    <location>
        <begin position="656"/>
        <end position="679"/>
    </location>
</feature>
<accession>F8PFP1</accession>
<feature type="region of interest" description="Disordered" evidence="1">
    <location>
        <begin position="563"/>
        <end position="584"/>
    </location>
</feature>
<feature type="compositionally biased region" description="Low complexity" evidence="1">
    <location>
        <begin position="266"/>
        <end position="283"/>
    </location>
</feature>
<feature type="transmembrane region" description="Helical" evidence="2">
    <location>
        <begin position="624"/>
        <end position="644"/>
    </location>
</feature>
<evidence type="ECO:0000256" key="1">
    <source>
        <dbReference type="SAM" id="MobiDB-lite"/>
    </source>
</evidence>
<dbReference type="HOGENOM" id="CLU_025808_0_0_1"/>
<dbReference type="AlphaFoldDB" id="F8PFP1"/>
<name>F8PFP1_SERL3</name>